<dbReference type="InterPro" id="IPR045518">
    <property type="entry name" value="2EXR"/>
</dbReference>
<dbReference type="Pfam" id="PF20150">
    <property type="entry name" value="2EXR"/>
    <property type="match status" value="1"/>
</dbReference>
<dbReference type="Proteomes" id="UP000091956">
    <property type="component" value="Unassembled WGS sequence"/>
</dbReference>
<dbReference type="PANTHER" id="PTHR35910:SF6">
    <property type="entry name" value="2EXR DOMAIN-CONTAINING PROTEIN"/>
    <property type="match status" value="1"/>
</dbReference>
<dbReference type="RefSeq" id="XP_018126495.1">
    <property type="nucleotide sequence ID" value="XM_018278596.1"/>
</dbReference>
<dbReference type="AlphaFoldDB" id="A0A1B8GAB0"/>
<reference evidence="2 3" key="1">
    <citation type="submission" date="2016-03" db="EMBL/GenBank/DDBJ databases">
        <title>Comparative genomics of Pseudogymnoascus destructans, the fungus causing white-nose syndrome of bats.</title>
        <authorList>
            <person name="Palmer J.M."/>
            <person name="Drees K.P."/>
            <person name="Foster J.T."/>
            <person name="Lindner D.L."/>
        </authorList>
    </citation>
    <scope>NUCLEOTIDE SEQUENCE [LARGE SCALE GENOMIC DNA]</scope>
    <source>
        <strain evidence="2 3">UAMH 10579</strain>
    </source>
</reference>
<name>A0A1B8GAB0_9PEZI</name>
<protein>
    <recommendedName>
        <fullName evidence="1">2EXR domain-containing protein</fullName>
    </recommendedName>
</protein>
<organism evidence="2 3">
    <name type="scientific">Pseudogymnoascus verrucosus</name>
    <dbReference type="NCBI Taxonomy" id="342668"/>
    <lineage>
        <taxon>Eukaryota</taxon>
        <taxon>Fungi</taxon>
        <taxon>Dikarya</taxon>
        <taxon>Ascomycota</taxon>
        <taxon>Pezizomycotina</taxon>
        <taxon>Leotiomycetes</taxon>
        <taxon>Thelebolales</taxon>
        <taxon>Thelebolaceae</taxon>
        <taxon>Pseudogymnoascus</taxon>
    </lineage>
</organism>
<evidence type="ECO:0000313" key="3">
    <source>
        <dbReference type="Proteomes" id="UP000091956"/>
    </source>
</evidence>
<evidence type="ECO:0000259" key="1">
    <source>
        <dbReference type="Pfam" id="PF20150"/>
    </source>
</evidence>
<dbReference type="EMBL" id="KV460262">
    <property type="protein sequence ID" value="OBT92762.1"/>
    <property type="molecule type" value="Genomic_DNA"/>
</dbReference>
<keyword evidence="3" id="KW-1185">Reference proteome</keyword>
<feature type="domain" description="2EXR" evidence="1">
    <location>
        <begin position="78"/>
        <end position="173"/>
    </location>
</feature>
<dbReference type="GeneID" id="28842566"/>
<evidence type="ECO:0000313" key="2">
    <source>
        <dbReference type="EMBL" id="OBT92762.1"/>
    </source>
</evidence>
<reference evidence="3" key="2">
    <citation type="journal article" date="2018" name="Nat. Commun.">
        <title>Extreme sensitivity to ultraviolet light in the fungal pathogen causing white-nose syndrome of bats.</title>
        <authorList>
            <person name="Palmer J.M."/>
            <person name="Drees K.P."/>
            <person name="Foster J.T."/>
            <person name="Lindner D.L."/>
        </authorList>
    </citation>
    <scope>NUCLEOTIDE SEQUENCE [LARGE SCALE GENOMIC DNA]</scope>
    <source>
        <strain evidence="3">UAMH 10579</strain>
    </source>
</reference>
<sequence>MLSILSQVAYYYATDRTGYRPRFLPAAVLQACYLSRLLAQERWTLGIPNDATVNKKVYIDVGRDAIFYFGPPQHDDSSFRDLPVEIKIMIWRFAIHAVPGRDVIIHHRPLPYIPLPIPDVLPRTEITSSTPIPAVLHACHLSRLLAQERWMLSLGAHAAAEKKVYVDVETDSIHFPVQTLLMIWHHDGDWEDLLRFAGRENIHVVGGWHGLNPELTH</sequence>
<gene>
    <name evidence="2" type="ORF">VE01_09180</name>
</gene>
<dbReference type="PANTHER" id="PTHR35910">
    <property type="entry name" value="2EXR DOMAIN-CONTAINING PROTEIN"/>
    <property type="match status" value="1"/>
</dbReference>
<dbReference type="OrthoDB" id="3473305at2759"/>
<accession>A0A1B8GAB0</accession>
<proteinExistence type="predicted"/>